<sequence length="167" mass="17589">MAKGSISPAPFVLPGDLEQQSMRVILQACAAVLIWGCFGAAAAQAPAQPVPQETTIERQVRALANRDTQIGLYLNVLPDCTSGPLPTIRLVAAPAAGKVVVKSAKAKATNYKACLALEVPAYVAFYKAPPEFLGDDALTIEVKYQGGRTEIQKITVKVSAPGGQQKI</sequence>
<gene>
    <name evidence="1" type="ORF">QA636_28610</name>
</gene>
<name>A0ABY8J9T1_9BRAD</name>
<keyword evidence="2" id="KW-1185">Reference proteome</keyword>
<protein>
    <submittedName>
        <fullName evidence="1">Uncharacterized protein</fullName>
    </submittedName>
</protein>
<dbReference type="Proteomes" id="UP001221546">
    <property type="component" value="Chromosome"/>
</dbReference>
<dbReference type="EMBL" id="CP121646">
    <property type="protein sequence ID" value="WFU61444.1"/>
    <property type="molecule type" value="Genomic_DNA"/>
</dbReference>
<accession>A0ABY8J9T1</accession>
<evidence type="ECO:0000313" key="1">
    <source>
        <dbReference type="EMBL" id="WFU61444.1"/>
    </source>
</evidence>
<dbReference type="RefSeq" id="WP_244558723.1">
    <property type="nucleotide sequence ID" value="NZ_CP121646.1"/>
</dbReference>
<reference evidence="1 2" key="1">
    <citation type="submission" date="2023-04" db="EMBL/GenBank/DDBJ databases">
        <title>Australian commercial rhizobial inoculants.</title>
        <authorList>
            <person name="Kohlmeier M.G."/>
            <person name="O'Hara G.W."/>
            <person name="Colombi E."/>
            <person name="Ramsay J.P."/>
            <person name="Terpolilli J."/>
        </authorList>
    </citation>
    <scope>NUCLEOTIDE SEQUENCE [LARGE SCALE GENOMIC DNA]</scope>
    <source>
        <strain evidence="1 2">CB627</strain>
    </source>
</reference>
<organism evidence="1 2">
    <name type="scientific">Bradyrhizobium brasilense</name>
    <dbReference type="NCBI Taxonomy" id="1419277"/>
    <lineage>
        <taxon>Bacteria</taxon>
        <taxon>Pseudomonadati</taxon>
        <taxon>Pseudomonadota</taxon>
        <taxon>Alphaproteobacteria</taxon>
        <taxon>Hyphomicrobiales</taxon>
        <taxon>Nitrobacteraceae</taxon>
        <taxon>Bradyrhizobium</taxon>
    </lineage>
</organism>
<evidence type="ECO:0000313" key="2">
    <source>
        <dbReference type="Proteomes" id="UP001221546"/>
    </source>
</evidence>
<proteinExistence type="predicted"/>